<feature type="transmembrane region" description="Helical" evidence="8">
    <location>
        <begin position="468"/>
        <end position="491"/>
    </location>
</feature>
<dbReference type="PANTHER" id="PTHR46093:SF18">
    <property type="entry name" value="FIBRONECTIN TYPE-III DOMAIN-CONTAINING PROTEIN"/>
    <property type="match status" value="1"/>
</dbReference>
<comment type="caution">
    <text evidence="11">The sequence shown here is derived from an EMBL/GenBank/DDBJ whole genome shotgun (WGS) entry which is preliminary data.</text>
</comment>
<keyword evidence="3" id="KW-0677">Repeat</keyword>
<evidence type="ECO:0000256" key="7">
    <source>
        <dbReference type="SAM" id="MobiDB-lite"/>
    </source>
</evidence>
<feature type="compositionally biased region" description="Basic and acidic residues" evidence="7">
    <location>
        <begin position="820"/>
        <end position="831"/>
    </location>
</feature>
<dbReference type="OrthoDB" id="199876at2759"/>
<proteinExistence type="predicted"/>
<dbReference type="SMART" id="SM00744">
    <property type="entry name" value="RINGv"/>
    <property type="match status" value="1"/>
</dbReference>
<organism evidence="11 12">
    <name type="scientific">Nannochloropsis salina CCMP1776</name>
    <dbReference type="NCBI Taxonomy" id="1027361"/>
    <lineage>
        <taxon>Eukaryota</taxon>
        <taxon>Sar</taxon>
        <taxon>Stramenopiles</taxon>
        <taxon>Ochrophyta</taxon>
        <taxon>Eustigmatophyceae</taxon>
        <taxon>Eustigmatales</taxon>
        <taxon>Monodopsidaceae</taxon>
        <taxon>Microchloropsis</taxon>
        <taxon>Microchloropsis salina</taxon>
    </lineage>
</organism>
<feature type="signal peptide" evidence="9">
    <location>
        <begin position="1"/>
        <end position="31"/>
    </location>
</feature>
<feature type="chain" id="PRO_5020039390" description="RING-type domain-containing protein" evidence="9">
    <location>
        <begin position="32"/>
        <end position="839"/>
    </location>
</feature>
<gene>
    <name evidence="11" type="ORF">NSK_008400</name>
</gene>
<dbReference type="Gene3D" id="2.120.10.80">
    <property type="entry name" value="Kelch-type beta propeller"/>
    <property type="match status" value="3"/>
</dbReference>
<dbReference type="SUPFAM" id="SSF117281">
    <property type="entry name" value="Kelch motif"/>
    <property type="match status" value="1"/>
</dbReference>
<evidence type="ECO:0000256" key="9">
    <source>
        <dbReference type="SAM" id="SignalP"/>
    </source>
</evidence>
<dbReference type="EMBL" id="SDOX01000175">
    <property type="protein sequence ID" value="TFJ80257.1"/>
    <property type="molecule type" value="Genomic_DNA"/>
</dbReference>
<evidence type="ECO:0000256" key="1">
    <source>
        <dbReference type="ARBA" id="ARBA00022441"/>
    </source>
</evidence>
<dbReference type="InterPro" id="IPR015915">
    <property type="entry name" value="Kelch-typ_b-propeller"/>
</dbReference>
<keyword evidence="1" id="KW-0880">Kelch repeat</keyword>
<dbReference type="InterPro" id="IPR001841">
    <property type="entry name" value="Znf_RING"/>
</dbReference>
<evidence type="ECO:0000256" key="3">
    <source>
        <dbReference type="ARBA" id="ARBA00022737"/>
    </source>
</evidence>
<keyword evidence="8" id="KW-1133">Transmembrane helix</keyword>
<accession>A0A4D9CQD0</accession>
<keyword evidence="8" id="KW-0472">Membrane</keyword>
<evidence type="ECO:0000313" key="11">
    <source>
        <dbReference type="EMBL" id="TFJ80257.1"/>
    </source>
</evidence>
<dbReference type="GO" id="GO:0008270">
    <property type="term" value="F:zinc ion binding"/>
    <property type="evidence" value="ECO:0007669"/>
    <property type="project" value="UniProtKB-KW"/>
</dbReference>
<feature type="compositionally biased region" description="Gly residues" evidence="7">
    <location>
        <begin position="551"/>
        <end position="566"/>
    </location>
</feature>
<sequence>MPKCVMQSGSLLLRVLLLAILLATAPLPTAALAEWQKVWAAPPSNVNSSAPAPPNRQSQGMTIWKDTMLVQGGLGLNRGGLGDLWSFDLTTHVWRNVSQQRSPTDPLYYRSAQSFFSRAEQGEAGAKATLGLYMWGGREMPGEDATQGSTQGTNKLLKFVLEDGKDDWTEGGHWITVPTSSAETEDPASGGPAGRSDHSGLLYKNATTGKEYFVVYGGRKIDAKGKEVAVGAAAGNSMAREVFGDTWSLDMSTKEWTLLHAGGEGAAPPSRFLHAASILNDTTMVVFGGLTFYGSSLFALDDVWLFDLRQRTWQPQKMEVNLLRSALPMLQGPLTVSAPARAPIDDPAAAGSGAAATATASSVVVPAMYAFAGYVIYTSAGLAVVYNDLLVWDPAKNYWQKLANKRGKTAPAPRFDHRGLVWRGSTLVFYGGSYQDVNDVGDIWMIDTSLMEESQLVKAPPEGLNALFAGRMMFILSSLVLMCLCSAFLSLRMRRQMLQRARAAGGEGGVQGGLGGARGSQERARATEEALRLLPVRPYCRSSSEDEAGMAEGGGQGDGEGVGGTGVSALGGQGRAAGGAGAVLTVDNKDMCAICLMDYVEEEMLRELPCGHRFHVGCVDQWFRSSGSLSCPMCKARVVATSPSLLPSSSTSTTASDMASPYVPSTGVAAHALSSLLSSLNPFRGQRMQRLASSSSSSTMSADAGARHSNAHHSTPGSISPVLPASASRVGASPGPNGVAAGTTREGEGGTYQPPDDLIPYHDMSLVEMQQPVATTPSAHTPAPVFSSLSSSSPRRRNDLPPRPPMSQPPAAAATVGTRNVEEGREDERVVSPRGASLV</sequence>
<evidence type="ECO:0000259" key="10">
    <source>
        <dbReference type="PROSITE" id="PS50089"/>
    </source>
</evidence>
<evidence type="ECO:0000313" key="12">
    <source>
        <dbReference type="Proteomes" id="UP000355283"/>
    </source>
</evidence>
<keyword evidence="5" id="KW-0862">Zinc</keyword>
<keyword evidence="8" id="KW-0812">Transmembrane</keyword>
<feature type="region of interest" description="Disordered" evidence="7">
    <location>
        <begin position="544"/>
        <end position="566"/>
    </location>
</feature>
<dbReference type="SMART" id="SM00184">
    <property type="entry name" value="RING"/>
    <property type="match status" value="1"/>
</dbReference>
<dbReference type="InterPro" id="IPR011016">
    <property type="entry name" value="Znf_RING-CH"/>
</dbReference>
<keyword evidence="4 6" id="KW-0863">Zinc-finger</keyword>
<protein>
    <recommendedName>
        <fullName evidence="10">RING-type domain-containing protein</fullName>
    </recommendedName>
</protein>
<dbReference type="Gene3D" id="3.30.40.10">
    <property type="entry name" value="Zinc/RING finger domain, C3HC4 (zinc finger)"/>
    <property type="match status" value="1"/>
</dbReference>
<dbReference type="Proteomes" id="UP000355283">
    <property type="component" value="Unassembled WGS sequence"/>
</dbReference>
<evidence type="ECO:0000256" key="5">
    <source>
        <dbReference type="ARBA" id="ARBA00022833"/>
    </source>
</evidence>
<dbReference type="PANTHER" id="PTHR46093">
    <property type="entry name" value="ACYL-COA-BINDING DOMAIN-CONTAINING PROTEIN 5"/>
    <property type="match status" value="1"/>
</dbReference>
<feature type="region of interest" description="Disordered" evidence="7">
    <location>
        <begin position="774"/>
        <end position="839"/>
    </location>
</feature>
<dbReference type="Pfam" id="PF24681">
    <property type="entry name" value="Kelch_KLHDC2_KLHL20_DRC7"/>
    <property type="match status" value="1"/>
</dbReference>
<dbReference type="InterPro" id="IPR013083">
    <property type="entry name" value="Znf_RING/FYVE/PHD"/>
</dbReference>
<feature type="region of interest" description="Disordered" evidence="7">
    <location>
        <begin position="687"/>
        <end position="760"/>
    </location>
</feature>
<keyword evidence="2" id="KW-0479">Metal-binding</keyword>
<reference evidence="11 12" key="1">
    <citation type="submission" date="2019-01" db="EMBL/GenBank/DDBJ databases">
        <title>Nuclear Genome Assembly of the Microalgal Biofuel strain Nannochloropsis salina CCMP1776.</title>
        <authorList>
            <person name="Hovde B."/>
        </authorList>
    </citation>
    <scope>NUCLEOTIDE SEQUENCE [LARGE SCALE GENOMIC DNA]</scope>
    <source>
        <strain evidence="11 12">CCMP1776</strain>
    </source>
</reference>
<evidence type="ECO:0000256" key="6">
    <source>
        <dbReference type="PROSITE-ProRule" id="PRU00175"/>
    </source>
</evidence>
<evidence type="ECO:0000256" key="2">
    <source>
        <dbReference type="ARBA" id="ARBA00022723"/>
    </source>
</evidence>
<feature type="domain" description="RING-type" evidence="10">
    <location>
        <begin position="592"/>
        <end position="635"/>
    </location>
</feature>
<name>A0A4D9CQD0_9STRA</name>
<dbReference type="SUPFAM" id="SSF57850">
    <property type="entry name" value="RING/U-box"/>
    <property type="match status" value="1"/>
</dbReference>
<evidence type="ECO:0000256" key="4">
    <source>
        <dbReference type="ARBA" id="ARBA00022771"/>
    </source>
</evidence>
<keyword evidence="12" id="KW-1185">Reference proteome</keyword>
<dbReference type="AlphaFoldDB" id="A0A4D9CQD0"/>
<evidence type="ECO:0000256" key="8">
    <source>
        <dbReference type="SAM" id="Phobius"/>
    </source>
</evidence>
<dbReference type="Pfam" id="PF13639">
    <property type="entry name" value="zf-RING_2"/>
    <property type="match status" value="1"/>
</dbReference>
<feature type="region of interest" description="Disordered" evidence="7">
    <location>
        <begin position="178"/>
        <end position="200"/>
    </location>
</feature>
<dbReference type="CDD" id="cd16454">
    <property type="entry name" value="RING-H2_PA-TM-RING"/>
    <property type="match status" value="1"/>
</dbReference>
<dbReference type="PROSITE" id="PS50089">
    <property type="entry name" value="ZF_RING_2"/>
    <property type="match status" value="1"/>
</dbReference>
<keyword evidence="9" id="KW-0732">Signal</keyword>